<keyword evidence="2" id="KW-1185">Reference proteome</keyword>
<gene>
    <name evidence="1" type="ORF">GCM10011578_041070</name>
</gene>
<dbReference type="RefSeq" id="WP_189264203.1">
    <property type="nucleotide sequence ID" value="NZ_BMML01000008.1"/>
</dbReference>
<reference evidence="1" key="1">
    <citation type="journal article" date="2014" name="Int. J. Syst. Evol. Microbiol.">
        <title>Complete genome sequence of Corynebacterium casei LMG S-19264T (=DSM 44701T), isolated from a smear-ripened cheese.</title>
        <authorList>
            <consortium name="US DOE Joint Genome Institute (JGI-PGF)"/>
            <person name="Walter F."/>
            <person name="Albersmeier A."/>
            <person name="Kalinowski J."/>
            <person name="Ruckert C."/>
        </authorList>
    </citation>
    <scope>NUCLEOTIDE SEQUENCE</scope>
    <source>
        <strain evidence="1">CGMCC 4.7110</strain>
    </source>
</reference>
<comment type="caution">
    <text evidence="1">The sequence shown here is derived from an EMBL/GenBank/DDBJ whole genome shotgun (WGS) entry which is preliminary data.</text>
</comment>
<dbReference type="EMBL" id="BMML01000008">
    <property type="protein sequence ID" value="GGN13713.1"/>
    <property type="molecule type" value="Genomic_DNA"/>
</dbReference>
<organism evidence="1 2">
    <name type="scientific">Streptomyces fuscichromogenes</name>
    <dbReference type="NCBI Taxonomy" id="1324013"/>
    <lineage>
        <taxon>Bacteria</taxon>
        <taxon>Bacillati</taxon>
        <taxon>Actinomycetota</taxon>
        <taxon>Actinomycetes</taxon>
        <taxon>Kitasatosporales</taxon>
        <taxon>Streptomycetaceae</taxon>
        <taxon>Streptomyces</taxon>
    </lineage>
</organism>
<accession>A0A918CS75</accession>
<evidence type="ECO:0000313" key="1">
    <source>
        <dbReference type="EMBL" id="GGN13713.1"/>
    </source>
</evidence>
<dbReference type="AlphaFoldDB" id="A0A918CS75"/>
<reference evidence="1" key="2">
    <citation type="submission" date="2020-09" db="EMBL/GenBank/DDBJ databases">
        <authorList>
            <person name="Sun Q."/>
            <person name="Zhou Y."/>
        </authorList>
    </citation>
    <scope>NUCLEOTIDE SEQUENCE</scope>
    <source>
        <strain evidence="1">CGMCC 4.7110</strain>
    </source>
</reference>
<sequence length="332" mass="36005">MTVYSQHANRGKTQILATYQGPGGVESSTVTSLATSALAAPIVDALNRISALTTVPVSVHDRRDHGVAHYPTKHLAALTDLASRAGLLSGAYSLWYEYTCLELHQALADLDEALTAVPEPIRIAINVELETEARQLSEALAEYSEGTSVPETEGRRTWDFGQPFVTFDGGVDVLSREAREQLDRLEEGITPEEREKAIANLRVLVTACSRFPDMLGGLEEASLAIFAEPHDSDGYYLSVHAPEPGNDGADSWDVEICRWVPDDPDEDYEDCSSATGSGVVRCVLPASPGADEIADLLNWVEGQPDILAKWAEVRVGGVLEGTRFVVTECYDD</sequence>
<dbReference type="Proteomes" id="UP000653411">
    <property type="component" value="Unassembled WGS sequence"/>
</dbReference>
<name>A0A918CS75_9ACTN</name>
<proteinExistence type="predicted"/>
<protein>
    <submittedName>
        <fullName evidence="1">Uncharacterized protein</fullName>
    </submittedName>
</protein>
<evidence type="ECO:0000313" key="2">
    <source>
        <dbReference type="Proteomes" id="UP000653411"/>
    </source>
</evidence>